<evidence type="ECO:0000313" key="1">
    <source>
        <dbReference type="EMBL" id="MDG3007823.1"/>
    </source>
</evidence>
<name>A0ABT6FJR5_9BACT</name>
<organism evidence="1 2">
    <name type="scientific">Paludisphaera mucosa</name>
    <dbReference type="NCBI Taxonomy" id="3030827"/>
    <lineage>
        <taxon>Bacteria</taxon>
        <taxon>Pseudomonadati</taxon>
        <taxon>Planctomycetota</taxon>
        <taxon>Planctomycetia</taxon>
        <taxon>Isosphaerales</taxon>
        <taxon>Isosphaeraceae</taxon>
        <taxon>Paludisphaera</taxon>
    </lineage>
</organism>
<protein>
    <submittedName>
        <fullName evidence="1">Uncharacterized protein</fullName>
    </submittedName>
</protein>
<comment type="caution">
    <text evidence="1">The sequence shown here is derived from an EMBL/GenBank/DDBJ whole genome shotgun (WGS) entry which is preliminary data.</text>
</comment>
<dbReference type="RefSeq" id="WP_277864095.1">
    <property type="nucleotide sequence ID" value="NZ_JARRAG010000002.1"/>
</dbReference>
<proteinExistence type="predicted"/>
<gene>
    <name evidence="1" type="ORF">PZE19_29010</name>
</gene>
<sequence length="85" mass="9590">MATERFNDLKAFKGFIDEKLSSESDELTLAEALTHWEIENQGAEERKETLEAIQEGFADIEAGRLTPVRAALDELRKKYGLPPLP</sequence>
<evidence type="ECO:0000313" key="2">
    <source>
        <dbReference type="Proteomes" id="UP001216907"/>
    </source>
</evidence>
<dbReference type="Proteomes" id="UP001216907">
    <property type="component" value="Unassembled WGS sequence"/>
</dbReference>
<keyword evidence="2" id="KW-1185">Reference proteome</keyword>
<reference evidence="1 2" key="1">
    <citation type="submission" date="2023-03" db="EMBL/GenBank/DDBJ databases">
        <title>Paludisphaera mucosa sp. nov. a novel planctomycete from northern fen.</title>
        <authorList>
            <person name="Ivanova A."/>
        </authorList>
    </citation>
    <scope>NUCLEOTIDE SEQUENCE [LARGE SCALE GENOMIC DNA]</scope>
    <source>
        <strain evidence="1 2">Pla2</strain>
    </source>
</reference>
<accession>A0ABT6FJR5</accession>
<dbReference type="EMBL" id="JARRAG010000002">
    <property type="protein sequence ID" value="MDG3007823.1"/>
    <property type="molecule type" value="Genomic_DNA"/>
</dbReference>